<sequence>MKRNETFELVLTSIFVALIFLMGMIPQIGFITIMPGNPITILHIPVLIAAVLLSTKYFWIAGFAFGLVSLIQAAMNPVGLNVAFINPLVSILPRVLFAFVVHYLVKLFNWFKNVRFGSELIVGLVGLITILAIYYGSFIVLSGLEQVLIHVIAISIILVFVGLYVYLYMKHDFKSLVIPSIFILGTLVHTILVLTAVALFAYNSFLETFPNLAVVDAIILVVGFNGLMEAVVAALIATPIYLSLRRLPVVQQKLAKI</sequence>
<dbReference type="RefSeq" id="WP_045749434.1">
    <property type="nucleotide sequence ID" value="NZ_FUZK01000001.1"/>
</dbReference>
<evidence type="ECO:0000313" key="2">
    <source>
        <dbReference type="EMBL" id="CDR30966.1"/>
    </source>
</evidence>
<dbReference type="GO" id="GO:0022857">
    <property type="term" value="F:transmembrane transporter activity"/>
    <property type="evidence" value="ECO:0007669"/>
    <property type="project" value="InterPro"/>
</dbReference>
<dbReference type="OrthoDB" id="384607at2"/>
<dbReference type="STRING" id="35623.Aocu_08930"/>
<evidence type="ECO:0000313" key="3">
    <source>
        <dbReference type="Proteomes" id="UP000032434"/>
    </source>
</evidence>
<keyword evidence="3" id="KW-1185">Reference proteome</keyword>
<dbReference type="InParanoid" id="A0A061AH71"/>
<dbReference type="EMBL" id="LK028559">
    <property type="protein sequence ID" value="CDR30966.1"/>
    <property type="molecule type" value="Genomic_DNA"/>
</dbReference>
<feature type="transmembrane region" description="Helical" evidence="1">
    <location>
        <begin position="181"/>
        <end position="205"/>
    </location>
</feature>
<keyword evidence="1" id="KW-0812">Transmembrane</keyword>
<dbReference type="Proteomes" id="UP000032434">
    <property type="component" value="Chromosome 1"/>
</dbReference>
<accession>A0A061AH71</accession>
<dbReference type="AlphaFoldDB" id="A0A061AH71"/>
<feature type="transmembrane region" description="Helical" evidence="1">
    <location>
        <begin position="217"/>
        <end position="244"/>
    </location>
</feature>
<dbReference type="Gene3D" id="1.10.1760.20">
    <property type="match status" value="1"/>
</dbReference>
<dbReference type="Pfam" id="PF12822">
    <property type="entry name" value="ECF_trnsprt"/>
    <property type="match status" value="1"/>
</dbReference>
<name>A0A061AH71_9MOLU</name>
<organism evidence="2 3">
    <name type="scientific">Acholeplasma oculi</name>
    <dbReference type="NCBI Taxonomy" id="35623"/>
    <lineage>
        <taxon>Bacteria</taxon>
        <taxon>Bacillati</taxon>
        <taxon>Mycoplasmatota</taxon>
        <taxon>Mollicutes</taxon>
        <taxon>Acholeplasmatales</taxon>
        <taxon>Acholeplasmataceae</taxon>
        <taxon>Acholeplasma</taxon>
    </lineage>
</organism>
<reference evidence="3" key="1">
    <citation type="submission" date="2014-05" db="EMBL/GenBank/DDBJ databases">
        <authorList>
            <person name="Kube M."/>
        </authorList>
    </citation>
    <scope>NUCLEOTIDE SEQUENCE [LARGE SCALE GENOMIC DNA]</scope>
</reference>
<dbReference type="InterPro" id="IPR024529">
    <property type="entry name" value="ECF_trnsprt_substrate-spec"/>
</dbReference>
<proteinExistence type="predicted"/>
<dbReference type="PATRIC" id="fig|35623.3.peg.892"/>
<protein>
    <submittedName>
        <fullName evidence="2">ECF transporter, substrate-specific component</fullName>
    </submittedName>
</protein>
<feature type="transmembrane region" description="Helical" evidence="1">
    <location>
        <begin position="46"/>
        <end position="71"/>
    </location>
</feature>
<gene>
    <name evidence="2" type="ORF">Aocu_08930</name>
</gene>
<dbReference type="KEGG" id="aoc:Aocu_08930"/>
<feature type="transmembrane region" description="Helical" evidence="1">
    <location>
        <begin position="12"/>
        <end position="34"/>
    </location>
</feature>
<feature type="transmembrane region" description="Helical" evidence="1">
    <location>
        <begin position="120"/>
        <end position="141"/>
    </location>
</feature>
<feature type="transmembrane region" description="Helical" evidence="1">
    <location>
        <begin position="91"/>
        <end position="108"/>
    </location>
</feature>
<feature type="transmembrane region" description="Helical" evidence="1">
    <location>
        <begin position="147"/>
        <end position="169"/>
    </location>
</feature>
<evidence type="ECO:0000256" key="1">
    <source>
        <dbReference type="SAM" id="Phobius"/>
    </source>
</evidence>
<dbReference type="HOGENOM" id="CLU_1017895_0_0_14"/>
<keyword evidence="1" id="KW-1133">Transmembrane helix</keyword>
<keyword evidence="1" id="KW-0472">Membrane</keyword>